<dbReference type="Pfam" id="PF00643">
    <property type="entry name" value="zf-B_box"/>
    <property type="match status" value="1"/>
</dbReference>
<dbReference type="HOGENOM" id="CLU_013137_0_3_1"/>
<evidence type="ECO:0000259" key="6">
    <source>
        <dbReference type="PROSITE" id="PS50119"/>
    </source>
</evidence>
<dbReference type="STRING" id="9986.ENSOCUP00000022051"/>
<evidence type="ECO:0000259" key="5">
    <source>
        <dbReference type="PROSITE" id="PS50089"/>
    </source>
</evidence>
<dbReference type="PROSITE" id="PS50188">
    <property type="entry name" value="B302_SPRY"/>
    <property type="match status" value="1"/>
</dbReference>
<dbReference type="InterPro" id="IPR003877">
    <property type="entry name" value="SPRY_dom"/>
</dbReference>
<dbReference type="SUPFAM" id="SSF57845">
    <property type="entry name" value="B-box zinc-binding domain"/>
    <property type="match status" value="1"/>
</dbReference>
<evidence type="ECO:0000313" key="9">
    <source>
        <dbReference type="Proteomes" id="UP000001811"/>
    </source>
</evidence>
<dbReference type="InterPro" id="IPR003879">
    <property type="entry name" value="Butyrophylin_SPRY"/>
</dbReference>
<evidence type="ECO:0000259" key="7">
    <source>
        <dbReference type="PROSITE" id="PS50188"/>
    </source>
</evidence>
<dbReference type="OMA" id="DHKICSN"/>
<dbReference type="PROSITE" id="PS50089">
    <property type="entry name" value="ZF_RING_2"/>
    <property type="match status" value="1"/>
</dbReference>
<protein>
    <submittedName>
        <fullName evidence="8">Tripartite motif containing 77</fullName>
    </submittedName>
</protein>
<gene>
    <name evidence="8" type="primary">TRIM77</name>
</gene>
<dbReference type="PaxDb" id="9986-ENSOCUP00000022051"/>
<evidence type="ECO:0000256" key="1">
    <source>
        <dbReference type="ARBA" id="ARBA00022723"/>
    </source>
</evidence>
<dbReference type="Gene3D" id="3.30.40.10">
    <property type="entry name" value="Zinc/RING finger domain, C3HC4 (zinc finger)"/>
    <property type="match status" value="1"/>
</dbReference>
<accession>G1TY90</accession>
<evidence type="ECO:0000256" key="2">
    <source>
        <dbReference type="ARBA" id="ARBA00022771"/>
    </source>
</evidence>
<keyword evidence="2 4" id="KW-0863">Zinc-finger</keyword>
<dbReference type="GeneID" id="100357798"/>
<dbReference type="InterPro" id="IPR000315">
    <property type="entry name" value="Znf_B-box"/>
</dbReference>
<dbReference type="InterPro" id="IPR001870">
    <property type="entry name" value="B30.2/SPRY"/>
</dbReference>
<reference evidence="8 9" key="1">
    <citation type="journal article" date="2011" name="Nature">
        <title>A high-resolution map of human evolutionary constraint using 29 mammals.</title>
        <authorList>
            <person name="Lindblad-Toh K."/>
            <person name="Garber M."/>
            <person name="Zuk O."/>
            <person name="Lin M.F."/>
            <person name="Parker B.J."/>
            <person name="Washietl S."/>
            <person name="Kheradpour P."/>
            <person name="Ernst J."/>
            <person name="Jordan G."/>
            <person name="Mauceli E."/>
            <person name="Ward L.D."/>
            <person name="Lowe C.B."/>
            <person name="Holloway A.K."/>
            <person name="Clamp M."/>
            <person name="Gnerre S."/>
            <person name="Alfoldi J."/>
            <person name="Beal K."/>
            <person name="Chang J."/>
            <person name="Clawson H."/>
            <person name="Cuff J."/>
            <person name="Di Palma F."/>
            <person name="Fitzgerald S."/>
            <person name="Flicek P."/>
            <person name="Guttman M."/>
            <person name="Hubisz M.J."/>
            <person name="Jaffe D.B."/>
            <person name="Jungreis I."/>
            <person name="Kent W.J."/>
            <person name="Kostka D."/>
            <person name="Lara M."/>
            <person name="Martins A.L."/>
            <person name="Massingham T."/>
            <person name="Moltke I."/>
            <person name="Raney B.J."/>
            <person name="Rasmussen M.D."/>
            <person name="Robinson J."/>
            <person name="Stark A."/>
            <person name="Vilella A.J."/>
            <person name="Wen J."/>
            <person name="Xie X."/>
            <person name="Zody M.C."/>
            <person name="Baldwin J."/>
            <person name="Bloom T."/>
            <person name="Chin C.W."/>
            <person name="Heiman D."/>
            <person name="Nicol R."/>
            <person name="Nusbaum C."/>
            <person name="Young S."/>
            <person name="Wilkinson J."/>
            <person name="Worley K.C."/>
            <person name="Kovar C.L."/>
            <person name="Muzny D.M."/>
            <person name="Gibbs R.A."/>
            <person name="Cree A."/>
            <person name="Dihn H.H."/>
            <person name="Fowler G."/>
            <person name="Jhangiani S."/>
            <person name="Joshi V."/>
            <person name="Lee S."/>
            <person name="Lewis L.R."/>
            <person name="Nazareth L.V."/>
            <person name="Okwuonu G."/>
            <person name="Santibanez J."/>
            <person name="Warren W.C."/>
            <person name="Mardis E.R."/>
            <person name="Weinstock G.M."/>
            <person name="Wilson R.K."/>
            <person name="Delehaunty K."/>
            <person name="Dooling D."/>
            <person name="Fronik C."/>
            <person name="Fulton L."/>
            <person name="Fulton B."/>
            <person name="Graves T."/>
            <person name="Minx P."/>
            <person name="Sodergren E."/>
            <person name="Birney E."/>
            <person name="Margulies E.H."/>
            <person name="Herrero J."/>
            <person name="Green E.D."/>
            <person name="Haussler D."/>
            <person name="Siepel A."/>
            <person name="Goldman N."/>
            <person name="Pollard K.S."/>
            <person name="Pedersen J.S."/>
            <person name="Lander E.S."/>
            <person name="Kellis M."/>
        </authorList>
    </citation>
    <scope>NUCLEOTIDE SEQUENCE [LARGE SCALE GENOMIC DNA]</scope>
    <source>
        <strain evidence="8 9">Thorbecke inbred</strain>
    </source>
</reference>
<evidence type="ECO:0000313" key="8">
    <source>
        <dbReference type="Ensembl" id="ENSOCUP00000022051.1"/>
    </source>
</evidence>
<dbReference type="Gene3D" id="2.60.120.920">
    <property type="match status" value="1"/>
</dbReference>
<dbReference type="CTD" id="390231"/>
<dbReference type="PRINTS" id="PR01407">
    <property type="entry name" value="BUTYPHLNCDUF"/>
</dbReference>
<dbReference type="InterPro" id="IPR050143">
    <property type="entry name" value="TRIM/RBCC"/>
</dbReference>
<feature type="domain" description="B30.2/SPRY" evidence="7">
    <location>
        <begin position="256"/>
        <end position="437"/>
    </location>
</feature>
<dbReference type="EMBL" id="AAGW02008639">
    <property type="status" value="NOT_ANNOTATED_CDS"/>
    <property type="molecule type" value="Genomic_DNA"/>
</dbReference>
<dbReference type="eggNOG" id="KOG2177">
    <property type="taxonomic scope" value="Eukaryota"/>
</dbReference>
<dbReference type="InterPro" id="IPR001841">
    <property type="entry name" value="Znf_RING"/>
</dbReference>
<dbReference type="PROSITE" id="PS50119">
    <property type="entry name" value="ZF_BBOX"/>
    <property type="match status" value="1"/>
</dbReference>
<dbReference type="FunCoup" id="G1TY90">
    <property type="interactions" value="56"/>
</dbReference>
<evidence type="ECO:0000256" key="3">
    <source>
        <dbReference type="ARBA" id="ARBA00022833"/>
    </source>
</evidence>
<dbReference type="Proteomes" id="UP000001811">
    <property type="component" value="Chromosome 1"/>
</dbReference>
<organism evidence="8 9">
    <name type="scientific">Oryctolagus cuniculus</name>
    <name type="common">Rabbit</name>
    <dbReference type="NCBI Taxonomy" id="9986"/>
    <lineage>
        <taxon>Eukaryota</taxon>
        <taxon>Metazoa</taxon>
        <taxon>Chordata</taxon>
        <taxon>Craniata</taxon>
        <taxon>Vertebrata</taxon>
        <taxon>Euteleostomi</taxon>
        <taxon>Mammalia</taxon>
        <taxon>Eutheria</taxon>
        <taxon>Euarchontoglires</taxon>
        <taxon>Glires</taxon>
        <taxon>Lagomorpha</taxon>
        <taxon>Leporidae</taxon>
        <taxon>Oryctolagus</taxon>
    </lineage>
</organism>
<dbReference type="GeneTree" id="ENSGT00940000163778"/>
<dbReference type="PANTHER" id="PTHR24103">
    <property type="entry name" value="E3 UBIQUITIN-PROTEIN LIGASE TRIM"/>
    <property type="match status" value="1"/>
</dbReference>
<dbReference type="Pfam" id="PF15227">
    <property type="entry name" value="zf-C3HC4_4"/>
    <property type="match status" value="1"/>
</dbReference>
<dbReference type="OrthoDB" id="654191at2759"/>
<feature type="domain" description="RING-type" evidence="5">
    <location>
        <begin position="15"/>
        <end position="56"/>
    </location>
</feature>
<dbReference type="AlphaFoldDB" id="G1TY90"/>
<dbReference type="InterPro" id="IPR013083">
    <property type="entry name" value="Znf_RING/FYVE/PHD"/>
</dbReference>
<dbReference type="Gene3D" id="3.30.160.60">
    <property type="entry name" value="Classic Zinc Finger"/>
    <property type="match status" value="1"/>
</dbReference>
<keyword evidence="1" id="KW-0479">Metal-binding</keyword>
<dbReference type="InterPro" id="IPR013320">
    <property type="entry name" value="ConA-like_dom_sf"/>
</dbReference>
<dbReference type="Pfam" id="PF00622">
    <property type="entry name" value="SPRY"/>
    <property type="match status" value="1"/>
</dbReference>
<dbReference type="InParanoid" id="G1TY90"/>
<keyword evidence="3" id="KW-0862">Zinc</keyword>
<dbReference type="GO" id="GO:0008270">
    <property type="term" value="F:zinc ion binding"/>
    <property type="evidence" value="ECO:0007669"/>
    <property type="project" value="UniProtKB-KW"/>
</dbReference>
<dbReference type="KEGG" id="ocu:100357798"/>
<dbReference type="SMART" id="SM00336">
    <property type="entry name" value="BBOX"/>
    <property type="match status" value="1"/>
</dbReference>
<dbReference type="SMR" id="G1TY90"/>
<dbReference type="Bgee" id="ENSOCUG00000026390">
    <property type="expression patterns" value="Expressed in adult mammalian kidney and 5 other cell types or tissues"/>
</dbReference>
<dbReference type="SUPFAM" id="SSF49899">
    <property type="entry name" value="Concanavalin A-like lectins/glucanases"/>
    <property type="match status" value="1"/>
</dbReference>
<dbReference type="InterPro" id="IPR017907">
    <property type="entry name" value="Znf_RING_CS"/>
</dbReference>
<name>G1TY90_RABIT</name>
<proteinExistence type="predicted"/>
<evidence type="ECO:0000256" key="4">
    <source>
        <dbReference type="PROSITE-ProRule" id="PRU00024"/>
    </source>
</evidence>
<keyword evidence="9" id="KW-1185">Reference proteome</keyword>
<feature type="domain" description="B box-type" evidence="6">
    <location>
        <begin position="75"/>
        <end position="116"/>
    </location>
</feature>
<dbReference type="Ensembl" id="ENSOCUT00000031069.2">
    <property type="protein sequence ID" value="ENSOCUP00000022051.1"/>
    <property type="gene ID" value="ENSOCUG00000026390.2"/>
</dbReference>
<reference evidence="8" key="2">
    <citation type="submission" date="2025-08" db="UniProtKB">
        <authorList>
            <consortium name="Ensembl"/>
        </authorList>
    </citation>
    <scope>IDENTIFICATION</scope>
    <source>
        <strain evidence="8">Thorbecke</strain>
    </source>
</reference>
<sequence>MGSLCLQCSLNKLICSICTDYFTDPVTISCGHRFCSPCLCIFWEDAQTPVCCPVCQKISQKIDWKSIIFAEKQTAHTIICMIHKKVKNLICETDKKFLCVLCSASPEHATHRLCPMQQAAEYCREKLLMQMKSIWKKRQKNQRNLNKEANIIRTWQAFINLRMVMIKAECPTLYQYLHEVKQRHLESLAIEGRMIFQQLKRSKARMDHMGKVLRGTYEELKGLCCAADVRLLQGLGNILKRSESVQLYMPQPVNPQLSSWAITGMPERLNFFRVYITLDRNNHSHHLLLMEDLRRLQCSPYSSDMSQLPASSHFSPSWAAQTFTSGKHYWEVDVGNSYNWVIGLCKESWTKRNDMRLESEGIFLLACVKVDDCFTLFSTSPLLQHYIQRPWGWVGVFLDYEFGIVSFVNVAQRSLICSFLSCDFHFPLRPFIFHGPK</sequence>
<dbReference type="SMART" id="SM00184">
    <property type="entry name" value="RING"/>
    <property type="match status" value="1"/>
</dbReference>
<dbReference type="SUPFAM" id="SSF57850">
    <property type="entry name" value="RING/U-box"/>
    <property type="match status" value="1"/>
</dbReference>
<dbReference type="InterPro" id="IPR043136">
    <property type="entry name" value="B30.2/SPRY_sf"/>
</dbReference>
<dbReference type="PROSITE" id="PS00518">
    <property type="entry name" value="ZF_RING_1"/>
    <property type="match status" value="1"/>
</dbReference>
<reference evidence="8" key="3">
    <citation type="submission" date="2025-09" db="UniProtKB">
        <authorList>
            <consortium name="Ensembl"/>
        </authorList>
    </citation>
    <scope>IDENTIFICATION</scope>
    <source>
        <strain evidence="8">Thorbecke</strain>
    </source>
</reference>